<gene>
    <name evidence="2" type="ORF">K443DRAFT_90072</name>
</gene>
<accession>A0A0C9YD31</accession>
<dbReference type="Proteomes" id="UP000054477">
    <property type="component" value="Unassembled WGS sequence"/>
</dbReference>
<proteinExistence type="predicted"/>
<reference evidence="2 3" key="1">
    <citation type="submission" date="2014-04" db="EMBL/GenBank/DDBJ databases">
        <authorList>
            <consortium name="DOE Joint Genome Institute"/>
            <person name="Kuo A."/>
            <person name="Kohler A."/>
            <person name="Nagy L.G."/>
            <person name="Floudas D."/>
            <person name="Copeland A."/>
            <person name="Barry K.W."/>
            <person name="Cichocki N."/>
            <person name="Veneault-Fourrey C."/>
            <person name="LaButti K."/>
            <person name="Lindquist E.A."/>
            <person name="Lipzen A."/>
            <person name="Lundell T."/>
            <person name="Morin E."/>
            <person name="Murat C."/>
            <person name="Sun H."/>
            <person name="Tunlid A."/>
            <person name="Henrissat B."/>
            <person name="Grigoriev I.V."/>
            <person name="Hibbett D.S."/>
            <person name="Martin F."/>
            <person name="Nordberg H.P."/>
            <person name="Cantor M.N."/>
            <person name="Hua S.X."/>
        </authorList>
    </citation>
    <scope>NUCLEOTIDE SEQUENCE [LARGE SCALE GENOMIC DNA]</scope>
    <source>
        <strain evidence="2 3">LaAM-08-1</strain>
    </source>
</reference>
<organism evidence="2 3">
    <name type="scientific">Laccaria amethystina LaAM-08-1</name>
    <dbReference type="NCBI Taxonomy" id="1095629"/>
    <lineage>
        <taxon>Eukaryota</taxon>
        <taxon>Fungi</taxon>
        <taxon>Dikarya</taxon>
        <taxon>Basidiomycota</taxon>
        <taxon>Agaricomycotina</taxon>
        <taxon>Agaricomycetes</taxon>
        <taxon>Agaricomycetidae</taxon>
        <taxon>Agaricales</taxon>
        <taxon>Agaricineae</taxon>
        <taxon>Hydnangiaceae</taxon>
        <taxon>Laccaria</taxon>
    </lineage>
</organism>
<feature type="compositionally biased region" description="Basic residues" evidence="1">
    <location>
        <begin position="1"/>
        <end position="13"/>
    </location>
</feature>
<dbReference type="OrthoDB" id="2992500at2759"/>
<dbReference type="EMBL" id="KN838555">
    <property type="protein sequence ID" value="KIK06078.1"/>
    <property type="molecule type" value="Genomic_DNA"/>
</dbReference>
<name>A0A0C9YD31_9AGAR</name>
<keyword evidence="3" id="KW-1185">Reference proteome</keyword>
<evidence type="ECO:0000313" key="3">
    <source>
        <dbReference type="Proteomes" id="UP000054477"/>
    </source>
</evidence>
<sequence length="491" mass="55036">MLKTRHTKLRPRPNTRQQSYSCVRAEDPSKPRLPLCLPHNVLARIFTLAACSPAILPPSLWDIRLILSLVCSEWKALVFSTESLWNKVIFSPQLANSRNFPRIKVLIDTWLSRSRNIPLLLDALADPMTGLPRSEPLNSEFLGQIFVPLLARASIVLCYLDTSTLTSFLNLPPGTLSSKLENIRIVTTGSPVPRAENVPITIFEGSSVPNLRFVELSLKNRNPLDTFLPWGQLTSLLLTEPISPTTCMTVLHKTSSSLQSCCFKIGFSVPTSLSRLTDPLYKVRMPKLWYLSFALMNPQNDPRMFSLLKLPALTVASVELYDKQGWSFASFTPLFKHSKKLQHLQLKNLPQSYILQKVYPDIDNLLAAVPSIQKLSIPLGMILTNSTLSKIGEGELLPCLTEVDLDTQPDFPRFIRLVARRNVLSDEAWARPGSSKCRKLPLSPVVKVAGGAPCEKCPVNWEMAEWLAARGVVLVARKSKQLPPWHKHPEK</sequence>
<dbReference type="AlphaFoldDB" id="A0A0C9YD31"/>
<evidence type="ECO:0000313" key="2">
    <source>
        <dbReference type="EMBL" id="KIK06078.1"/>
    </source>
</evidence>
<evidence type="ECO:0000256" key="1">
    <source>
        <dbReference type="SAM" id="MobiDB-lite"/>
    </source>
</evidence>
<dbReference type="STRING" id="1095629.A0A0C9YD31"/>
<protein>
    <recommendedName>
        <fullName evidence="4">F-box domain-containing protein</fullName>
    </recommendedName>
</protein>
<reference evidence="3" key="2">
    <citation type="submission" date="2015-01" db="EMBL/GenBank/DDBJ databases">
        <title>Evolutionary Origins and Diversification of the Mycorrhizal Mutualists.</title>
        <authorList>
            <consortium name="DOE Joint Genome Institute"/>
            <consortium name="Mycorrhizal Genomics Consortium"/>
            <person name="Kohler A."/>
            <person name="Kuo A."/>
            <person name="Nagy L.G."/>
            <person name="Floudas D."/>
            <person name="Copeland A."/>
            <person name="Barry K.W."/>
            <person name="Cichocki N."/>
            <person name="Veneault-Fourrey C."/>
            <person name="LaButti K."/>
            <person name="Lindquist E.A."/>
            <person name="Lipzen A."/>
            <person name="Lundell T."/>
            <person name="Morin E."/>
            <person name="Murat C."/>
            <person name="Riley R."/>
            <person name="Ohm R."/>
            <person name="Sun H."/>
            <person name="Tunlid A."/>
            <person name="Henrissat B."/>
            <person name="Grigoriev I.V."/>
            <person name="Hibbett D.S."/>
            <person name="Martin F."/>
        </authorList>
    </citation>
    <scope>NUCLEOTIDE SEQUENCE [LARGE SCALE GENOMIC DNA]</scope>
    <source>
        <strain evidence="3">LaAM-08-1</strain>
    </source>
</reference>
<dbReference type="HOGENOM" id="CLU_559049_0_0_1"/>
<feature type="region of interest" description="Disordered" evidence="1">
    <location>
        <begin position="1"/>
        <end position="21"/>
    </location>
</feature>
<evidence type="ECO:0008006" key="4">
    <source>
        <dbReference type="Google" id="ProtNLM"/>
    </source>
</evidence>